<evidence type="ECO:0000313" key="2">
    <source>
        <dbReference type="Proteomes" id="UP001457282"/>
    </source>
</evidence>
<sequence length="243" mass="27593">MVYGLSARPSEIPSWFNNQNGNNFVTIPLENENVSWIGCAMSVRLVVHQDFDLSRDLKVEHVFDCYSNGGVWNKQTLFHEITVKDVPFTGEIMYWNLPKLTSADWAPIRKNGKNNSGQLIKTARTEQEREVASKEQLESLPSDLESYQGLDISGCKRHIIEGKLKHPWTATLLGEILQEYSIQNDLRYRETFPQFEIPEWFYSVNVVDGTLGYLDPAYFATGASQKSDVYGFGVVALEIACGR</sequence>
<dbReference type="InterPro" id="IPR011009">
    <property type="entry name" value="Kinase-like_dom_sf"/>
</dbReference>
<gene>
    <name evidence="1" type="ORF">M0R45_016335</name>
</gene>
<evidence type="ECO:0008006" key="3">
    <source>
        <dbReference type="Google" id="ProtNLM"/>
    </source>
</evidence>
<dbReference type="EMBL" id="JBEDUW010000003">
    <property type="protein sequence ID" value="KAK9939645.1"/>
    <property type="molecule type" value="Genomic_DNA"/>
</dbReference>
<proteinExistence type="predicted"/>
<dbReference type="AlphaFoldDB" id="A0AAW1XUS4"/>
<keyword evidence="2" id="KW-1185">Reference proteome</keyword>
<dbReference type="Gene3D" id="1.10.510.10">
    <property type="entry name" value="Transferase(Phosphotransferase) domain 1"/>
    <property type="match status" value="1"/>
</dbReference>
<reference evidence="1 2" key="1">
    <citation type="journal article" date="2023" name="G3 (Bethesda)">
        <title>A chromosome-length genome assembly and annotation of blackberry (Rubus argutus, cv. 'Hillquist').</title>
        <authorList>
            <person name="Bruna T."/>
            <person name="Aryal R."/>
            <person name="Dudchenko O."/>
            <person name="Sargent D.J."/>
            <person name="Mead D."/>
            <person name="Buti M."/>
            <person name="Cavallini A."/>
            <person name="Hytonen T."/>
            <person name="Andres J."/>
            <person name="Pham M."/>
            <person name="Weisz D."/>
            <person name="Mascagni F."/>
            <person name="Usai G."/>
            <person name="Natali L."/>
            <person name="Bassil N."/>
            <person name="Fernandez G.E."/>
            <person name="Lomsadze A."/>
            <person name="Armour M."/>
            <person name="Olukolu B."/>
            <person name="Poorten T."/>
            <person name="Britton C."/>
            <person name="Davik J."/>
            <person name="Ashrafi H."/>
            <person name="Aiden E.L."/>
            <person name="Borodovsky M."/>
            <person name="Worthington M."/>
        </authorList>
    </citation>
    <scope>NUCLEOTIDE SEQUENCE [LARGE SCALE GENOMIC DNA]</scope>
    <source>
        <strain evidence="1">PI 553951</strain>
    </source>
</reference>
<comment type="caution">
    <text evidence="1">The sequence shown here is derived from an EMBL/GenBank/DDBJ whole genome shotgun (WGS) entry which is preliminary data.</text>
</comment>
<dbReference type="Proteomes" id="UP001457282">
    <property type="component" value="Unassembled WGS sequence"/>
</dbReference>
<protein>
    <recommendedName>
        <fullName evidence="3">Protein kinase domain-containing protein</fullName>
    </recommendedName>
</protein>
<dbReference type="SUPFAM" id="SSF56112">
    <property type="entry name" value="Protein kinase-like (PK-like)"/>
    <property type="match status" value="1"/>
</dbReference>
<accession>A0AAW1XUS4</accession>
<name>A0AAW1XUS4_RUBAR</name>
<organism evidence="1 2">
    <name type="scientific">Rubus argutus</name>
    <name type="common">Southern blackberry</name>
    <dbReference type="NCBI Taxonomy" id="59490"/>
    <lineage>
        <taxon>Eukaryota</taxon>
        <taxon>Viridiplantae</taxon>
        <taxon>Streptophyta</taxon>
        <taxon>Embryophyta</taxon>
        <taxon>Tracheophyta</taxon>
        <taxon>Spermatophyta</taxon>
        <taxon>Magnoliopsida</taxon>
        <taxon>eudicotyledons</taxon>
        <taxon>Gunneridae</taxon>
        <taxon>Pentapetalae</taxon>
        <taxon>rosids</taxon>
        <taxon>fabids</taxon>
        <taxon>Rosales</taxon>
        <taxon>Rosaceae</taxon>
        <taxon>Rosoideae</taxon>
        <taxon>Rosoideae incertae sedis</taxon>
        <taxon>Rubus</taxon>
    </lineage>
</organism>
<evidence type="ECO:0000313" key="1">
    <source>
        <dbReference type="EMBL" id="KAK9939645.1"/>
    </source>
</evidence>